<organism evidence="3 4">
    <name type="scientific">Nothobranchius furzeri</name>
    <name type="common">Turquoise killifish</name>
    <dbReference type="NCBI Taxonomy" id="105023"/>
    <lineage>
        <taxon>Eukaryota</taxon>
        <taxon>Metazoa</taxon>
        <taxon>Chordata</taxon>
        <taxon>Craniata</taxon>
        <taxon>Vertebrata</taxon>
        <taxon>Euteleostomi</taxon>
        <taxon>Actinopterygii</taxon>
        <taxon>Neopterygii</taxon>
        <taxon>Teleostei</taxon>
        <taxon>Neoteleostei</taxon>
        <taxon>Acanthomorphata</taxon>
        <taxon>Ovalentaria</taxon>
        <taxon>Atherinomorphae</taxon>
        <taxon>Cyprinodontiformes</taxon>
        <taxon>Nothobranchiidae</taxon>
        <taxon>Nothobranchius</taxon>
    </lineage>
</organism>
<dbReference type="FunFam" id="1.10.418.10:FF:000059">
    <property type="entry name" value="RIKEN cDNA 6430531B16 gene"/>
    <property type="match status" value="1"/>
</dbReference>
<name>A0A8C6NP03_NOTFU</name>
<dbReference type="GO" id="GO:0008017">
    <property type="term" value="F:microtubule binding"/>
    <property type="evidence" value="ECO:0007669"/>
    <property type="project" value="TreeGrafter"/>
</dbReference>
<dbReference type="GeneTree" id="ENSGT00910000144159"/>
<dbReference type="Pfam" id="PF06294">
    <property type="entry name" value="CH_2"/>
    <property type="match status" value="1"/>
</dbReference>
<dbReference type="InterPro" id="IPR001715">
    <property type="entry name" value="CH_dom"/>
</dbReference>
<reference evidence="3" key="3">
    <citation type="submission" date="2025-09" db="UniProtKB">
        <authorList>
            <consortium name="Ensembl"/>
        </authorList>
    </citation>
    <scope>IDENTIFICATION</scope>
</reference>
<dbReference type="InterPro" id="IPR010441">
    <property type="entry name" value="CH_2"/>
</dbReference>
<keyword evidence="1" id="KW-0175">Coiled coil</keyword>
<feature type="domain" description="Calponin-homology (CH)" evidence="2">
    <location>
        <begin position="7"/>
        <end position="113"/>
    </location>
</feature>
<dbReference type="Proteomes" id="UP000694548">
    <property type="component" value="Chromosome sgr03"/>
</dbReference>
<evidence type="ECO:0000259" key="2">
    <source>
        <dbReference type="PROSITE" id="PS50021"/>
    </source>
</evidence>
<evidence type="ECO:0000313" key="4">
    <source>
        <dbReference type="Proteomes" id="UP000694548"/>
    </source>
</evidence>
<dbReference type="PROSITE" id="PS50021">
    <property type="entry name" value="CH"/>
    <property type="match status" value="1"/>
</dbReference>
<accession>A0A8C6NP03</accession>
<evidence type="ECO:0000313" key="3">
    <source>
        <dbReference type="Ensembl" id="ENSNFUP00015014987.1"/>
    </source>
</evidence>
<dbReference type="Ensembl" id="ENSNFUT00015015714.1">
    <property type="protein sequence ID" value="ENSNFUP00015014987.1"/>
    <property type="gene ID" value="ENSNFUG00015007279.1"/>
</dbReference>
<keyword evidence="4" id="KW-1185">Reference proteome</keyword>
<dbReference type="PANTHER" id="PTHR12509:SF9">
    <property type="entry name" value="SPERM FLAGELLAR PROTEIN 1 ISOFORM X1"/>
    <property type="match status" value="1"/>
</dbReference>
<dbReference type="PANTHER" id="PTHR12509">
    <property type="entry name" value="SPERMATOGENESIS-ASSOCIATED 4-RELATED"/>
    <property type="match status" value="1"/>
</dbReference>
<proteinExistence type="predicted"/>
<reference evidence="3" key="1">
    <citation type="submission" date="2014-08" db="EMBL/GenBank/DDBJ databases">
        <authorList>
            <person name="Senf B."/>
            <person name="Petzold A."/>
            <person name="Downie B.R."/>
            <person name="Koch P."/>
            <person name="Platzer M."/>
        </authorList>
    </citation>
    <scope>NUCLEOTIDE SEQUENCE [LARGE SCALE GENOMIC DNA]</scope>
    <source>
        <strain evidence="3">GRZ</strain>
    </source>
</reference>
<dbReference type="AlphaFoldDB" id="A0A8C6NP03"/>
<dbReference type="Gene3D" id="1.10.418.10">
    <property type="entry name" value="Calponin-like domain"/>
    <property type="match status" value="1"/>
</dbReference>
<dbReference type="InterPro" id="IPR052111">
    <property type="entry name" value="Spermatogenesis_Ciliary_MAP"/>
</dbReference>
<dbReference type="GO" id="GO:0051493">
    <property type="term" value="P:regulation of cytoskeleton organization"/>
    <property type="evidence" value="ECO:0007669"/>
    <property type="project" value="TreeGrafter"/>
</dbReference>
<protein>
    <submittedName>
        <fullName evidence="3">Sperm flagellar 1</fullName>
    </submittedName>
</protein>
<sequence length="237" mass="27672">MELPLQEYEIENLLLWLDKIPLSRPKRNLRRDFSDGVLMAEVVKHFFPKYVELNSLVVSSNSKAGKMGNWNLLNRKVFPKLDFHVPEGMLSRIVLSSPGAIEPVLKTLREKIEKKLADIESKKLSLEVLDTRNLELTHEDIHLAETRILAQLAQMKIDEENIQRTMNQDLVVESCYKVKDPMILRQFLLEKDQTILNFQEIVKILQTKVEKLERLVQLKDTRIQELTRKEDTEPGCE</sequence>
<feature type="coiled-coil region" evidence="1">
    <location>
        <begin position="195"/>
        <end position="229"/>
    </location>
</feature>
<dbReference type="GO" id="GO:0005930">
    <property type="term" value="C:axoneme"/>
    <property type="evidence" value="ECO:0007669"/>
    <property type="project" value="TreeGrafter"/>
</dbReference>
<evidence type="ECO:0000256" key="1">
    <source>
        <dbReference type="SAM" id="Coils"/>
    </source>
</evidence>
<dbReference type="SUPFAM" id="SSF47576">
    <property type="entry name" value="Calponin-homology domain, CH-domain"/>
    <property type="match status" value="1"/>
</dbReference>
<reference evidence="3" key="2">
    <citation type="submission" date="2025-08" db="UniProtKB">
        <authorList>
            <consortium name="Ensembl"/>
        </authorList>
    </citation>
    <scope>IDENTIFICATION</scope>
</reference>
<dbReference type="InterPro" id="IPR036872">
    <property type="entry name" value="CH_dom_sf"/>
</dbReference>